<dbReference type="AlphaFoldDB" id="A0A5B0QW32"/>
<evidence type="ECO:0000256" key="13">
    <source>
        <dbReference type="SAM" id="Phobius"/>
    </source>
</evidence>
<dbReference type="PANTHER" id="PTHR15451:SF19">
    <property type="entry name" value="ERGOSTEROL BIOSYNTHETIC PROTEIN 28 HOMOLOG"/>
    <property type="match status" value="1"/>
</dbReference>
<keyword evidence="10 13" id="KW-0472">Membrane</keyword>
<accession>A0A5B0QW32</accession>
<evidence type="ECO:0000313" key="15">
    <source>
        <dbReference type="Proteomes" id="UP000325313"/>
    </source>
</evidence>
<dbReference type="Pfam" id="PF03694">
    <property type="entry name" value="Erg28"/>
    <property type="match status" value="1"/>
</dbReference>
<evidence type="ECO:0000256" key="6">
    <source>
        <dbReference type="ARBA" id="ARBA00022955"/>
    </source>
</evidence>
<feature type="transmembrane region" description="Helical" evidence="13">
    <location>
        <begin position="23"/>
        <end position="45"/>
    </location>
</feature>
<keyword evidence="4 13" id="KW-0812">Transmembrane</keyword>
<dbReference type="Proteomes" id="UP000325313">
    <property type="component" value="Unassembled WGS sequence"/>
</dbReference>
<keyword evidence="12" id="KW-0753">Steroid metabolism</keyword>
<evidence type="ECO:0000313" key="14">
    <source>
        <dbReference type="EMBL" id="KAA1117125.1"/>
    </source>
</evidence>
<evidence type="ECO:0000256" key="9">
    <source>
        <dbReference type="ARBA" id="ARBA00023098"/>
    </source>
</evidence>
<evidence type="ECO:0000256" key="4">
    <source>
        <dbReference type="ARBA" id="ARBA00022692"/>
    </source>
</evidence>
<dbReference type="GO" id="GO:0016126">
    <property type="term" value="P:sterol biosynthetic process"/>
    <property type="evidence" value="ECO:0007669"/>
    <property type="project" value="UniProtKB-KW"/>
</dbReference>
<dbReference type="GO" id="GO:0005789">
    <property type="term" value="C:endoplasmic reticulum membrane"/>
    <property type="evidence" value="ECO:0007669"/>
    <property type="project" value="UniProtKB-SubCell"/>
</dbReference>
<comment type="caution">
    <text evidence="14">The sequence shown here is derived from an EMBL/GenBank/DDBJ whole genome shotgun (WGS) entry which is preliminary data.</text>
</comment>
<comment type="subcellular location">
    <subcellularLocation>
        <location evidence="1">Endoplasmic reticulum membrane</location>
        <topology evidence="1">Multi-pass membrane protein</topology>
    </subcellularLocation>
</comment>
<keyword evidence="7 13" id="KW-1133">Transmembrane helix</keyword>
<gene>
    <name evidence="14" type="primary">ERG28_2</name>
    <name evidence="14" type="ORF">PGTUg99_036060</name>
</gene>
<evidence type="ECO:0000256" key="2">
    <source>
        <dbReference type="ARBA" id="ARBA00005377"/>
    </source>
</evidence>
<evidence type="ECO:0000256" key="11">
    <source>
        <dbReference type="ARBA" id="ARBA00023166"/>
    </source>
</evidence>
<evidence type="ECO:0000256" key="5">
    <source>
        <dbReference type="ARBA" id="ARBA00022824"/>
    </source>
</evidence>
<sequence length="162" mass="18138">MARDIVIPILAGLPPHPGWLPKWMMLIAGVSILNGLQNYISLAGARKVYDRRPDRVTGLQSRNFGTWTITAGPVRLYAAYNISNPGSVRTFAIALSHFVAEAVVYKTTGWGVVPPFIVAFGWWPCREWVDRVLFGVPEPLSFESVNNNNNHNIKATRAFFRK</sequence>
<dbReference type="EMBL" id="VDEP01000270">
    <property type="protein sequence ID" value="KAA1117125.1"/>
    <property type="molecule type" value="Genomic_DNA"/>
</dbReference>
<keyword evidence="6" id="KW-0752">Steroid biosynthesis</keyword>
<keyword evidence="9" id="KW-0443">Lipid metabolism</keyword>
<comment type="similarity">
    <text evidence="2">Belongs to the ERG28 family.</text>
</comment>
<dbReference type="GO" id="GO:0030674">
    <property type="term" value="F:protein-macromolecule adaptor activity"/>
    <property type="evidence" value="ECO:0007669"/>
    <property type="project" value="TreeGrafter"/>
</dbReference>
<protein>
    <submittedName>
        <fullName evidence="14">Ergosterol biosynthesis protein</fullName>
    </submittedName>
</protein>
<evidence type="ECO:0000256" key="3">
    <source>
        <dbReference type="ARBA" id="ARBA00022516"/>
    </source>
</evidence>
<evidence type="ECO:0000256" key="10">
    <source>
        <dbReference type="ARBA" id="ARBA00023136"/>
    </source>
</evidence>
<evidence type="ECO:0000256" key="7">
    <source>
        <dbReference type="ARBA" id="ARBA00022989"/>
    </source>
</evidence>
<organism evidence="14 15">
    <name type="scientific">Puccinia graminis f. sp. tritici</name>
    <dbReference type="NCBI Taxonomy" id="56615"/>
    <lineage>
        <taxon>Eukaryota</taxon>
        <taxon>Fungi</taxon>
        <taxon>Dikarya</taxon>
        <taxon>Basidiomycota</taxon>
        <taxon>Pucciniomycotina</taxon>
        <taxon>Pucciniomycetes</taxon>
        <taxon>Pucciniales</taxon>
        <taxon>Pucciniaceae</taxon>
        <taxon>Puccinia</taxon>
    </lineage>
</organism>
<keyword evidence="5" id="KW-0256">Endoplasmic reticulum</keyword>
<evidence type="ECO:0000256" key="12">
    <source>
        <dbReference type="ARBA" id="ARBA00023221"/>
    </source>
</evidence>
<name>A0A5B0QW32_PUCGR</name>
<dbReference type="PANTHER" id="PTHR15451">
    <property type="entry name" value="ERGOSTEROL BIOSYNTHETIC PROTEIN 28-RELATED"/>
    <property type="match status" value="1"/>
</dbReference>
<reference evidence="14 15" key="1">
    <citation type="submission" date="2019-05" db="EMBL/GenBank/DDBJ databases">
        <title>Emergence of the Ug99 lineage of the wheat stem rust pathogen through somatic hybridization.</title>
        <authorList>
            <person name="Li F."/>
            <person name="Upadhyaya N.M."/>
            <person name="Sperschneider J."/>
            <person name="Matny O."/>
            <person name="Nguyen-Phuc H."/>
            <person name="Mago R."/>
            <person name="Raley C."/>
            <person name="Miller M.E."/>
            <person name="Silverstein K.A.T."/>
            <person name="Henningsen E."/>
            <person name="Hirsch C.D."/>
            <person name="Visser B."/>
            <person name="Pretorius Z.A."/>
            <person name="Steffenson B.J."/>
            <person name="Schwessinger B."/>
            <person name="Dodds P.N."/>
            <person name="Figueroa M."/>
        </authorList>
    </citation>
    <scope>NUCLEOTIDE SEQUENCE [LARGE SCALE GENOMIC DNA]</scope>
    <source>
        <strain evidence="14 15">Ug99</strain>
    </source>
</reference>
<keyword evidence="3" id="KW-0444">Lipid biosynthesis</keyword>
<evidence type="ECO:0000256" key="8">
    <source>
        <dbReference type="ARBA" id="ARBA00023011"/>
    </source>
</evidence>
<evidence type="ECO:0000256" key="1">
    <source>
        <dbReference type="ARBA" id="ARBA00004477"/>
    </source>
</evidence>
<dbReference type="InterPro" id="IPR005352">
    <property type="entry name" value="Erg28"/>
</dbReference>
<proteinExistence type="inferred from homology"/>
<keyword evidence="11" id="KW-1207">Sterol metabolism</keyword>
<keyword evidence="8" id="KW-0756">Sterol biosynthesis</keyword>